<feature type="signal peptide" evidence="1">
    <location>
        <begin position="1"/>
        <end position="20"/>
    </location>
</feature>
<evidence type="ECO:0000313" key="2">
    <source>
        <dbReference type="EMBL" id="KAF2117690.1"/>
    </source>
</evidence>
<protein>
    <recommendedName>
        <fullName evidence="4">Extracellular membrane protein CFEM domain-containing protein</fullName>
    </recommendedName>
</protein>
<feature type="chain" id="PRO_5025642924" description="Extracellular membrane protein CFEM domain-containing protein" evidence="1">
    <location>
        <begin position="21"/>
        <end position="172"/>
    </location>
</feature>
<keyword evidence="3" id="KW-1185">Reference proteome</keyword>
<keyword evidence="1" id="KW-0732">Signal</keyword>
<dbReference type="Proteomes" id="UP000799770">
    <property type="component" value="Unassembled WGS sequence"/>
</dbReference>
<reference evidence="2" key="1">
    <citation type="journal article" date="2020" name="Stud. Mycol.">
        <title>101 Dothideomycetes genomes: a test case for predicting lifestyles and emergence of pathogens.</title>
        <authorList>
            <person name="Haridas S."/>
            <person name="Albert R."/>
            <person name="Binder M."/>
            <person name="Bloem J."/>
            <person name="Labutti K."/>
            <person name="Salamov A."/>
            <person name="Andreopoulos B."/>
            <person name="Baker S."/>
            <person name="Barry K."/>
            <person name="Bills G."/>
            <person name="Bluhm B."/>
            <person name="Cannon C."/>
            <person name="Castanera R."/>
            <person name="Culley D."/>
            <person name="Daum C."/>
            <person name="Ezra D."/>
            <person name="Gonzalez J."/>
            <person name="Henrissat B."/>
            <person name="Kuo A."/>
            <person name="Liang C."/>
            <person name="Lipzen A."/>
            <person name="Lutzoni F."/>
            <person name="Magnuson J."/>
            <person name="Mondo S."/>
            <person name="Nolan M."/>
            <person name="Ohm R."/>
            <person name="Pangilinan J."/>
            <person name="Park H.-J."/>
            <person name="Ramirez L."/>
            <person name="Alfaro M."/>
            <person name="Sun H."/>
            <person name="Tritt A."/>
            <person name="Yoshinaga Y."/>
            <person name="Zwiers L.-H."/>
            <person name="Turgeon B."/>
            <person name="Goodwin S."/>
            <person name="Spatafora J."/>
            <person name="Crous P."/>
            <person name="Grigoriev I."/>
        </authorList>
    </citation>
    <scope>NUCLEOTIDE SEQUENCE</scope>
    <source>
        <strain evidence="2">CBS 627.86</strain>
    </source>
</reference>
<evidence type="ECO:0000256" key="1">
    <source>
        <dbReference type="SAM" id="SignalP"/>
    </source>
</evidence>
<gene>
    <name evidence="2" type="ORF">BDV96DRAFT_570704</name>
</gene>
<organism evidence="2 3">
    <name type="scientific">Lophiotrema nucula</name>
    <dbReference type="NCBI Taxonomy" id="690887"/>
    <lineage>
        <taxon>Eukaryota</taxon>
        <taxon>Fungi</taxon>
        <taxon>Dikarya</taxon>
        <taxon>Ascomycota</taxon>
        <taxon>Pezizomycotina</taxon>
        <taxon>Dothideomycetes</taxon>
        <taxon>Pleosporomycetidae</taxon>
        <taxon>Pleosporales</taxon>
        <taxon>Lophiotremataceae</taxon>
        <taxon>Lophiotrema</taxon>
    </lineage>
</organism>
<dbReference type="EMBL" id="ML977318">
    <property type="protein sequence ID" value="KAF2117690.1"/>
    <property type="molecule type" value="Genomic_DNA"/>
</dbReference>
<evidence type="ECO:0000313" key="3">
    <source>
        <dbReference type="Proteomes" id="UP000799770"/>
    </source>
</evidence>
<accession>A0A6A5ZDV8</accession>
<proteinExistence type="predicted"/>
<name>A0A6A5ZDV8_9PLEO</name>
<sequence length="172" mass="16454">MFSKTIFAFAFIAASQLVAAIPPACLLGALNTYEKPGDISAVCKEKDASATIAKFCGDSTDDALSAFADTCNKAGVKVSTEINTTATASSSKSTGTGSVSVASGTVTGATTLATAIPTGSAGVASPSQIGGAGNGTFTSGTATGSPAQSTGAAGRMEVAGAALLAGVVAAFL</sequence>
<dbReference type="OrthoDB" id="4776947at2759"/>
<dbReference type="AlphaFoldDB" id="A0A6A5ZDV8"/>
<evidence type="ECO:0008006" key="4">
    <source>
        <dbReference type="Google" id="ProtNLM"/>
    </source>
</evidence>